<keyword evidence="5 6" id="KW-0472">Membrane</keyword>
<keyword evidence="8" id="KW-1185">Reference proteome</keyword>
<feature type="transmembrane region" description="Helical" evidence="6">
    <location>
        <begin position="96"/>
        <end position="113"/>
    </location>
</feature>
<dbReference type="InterPro" id="IPR043428">
    <property type="entry name" value="LivM-like"/>
</dbReference>
<dbReference type="PANTHER" id="PTHR30482:SF18">
    <property type="entry name" value="BRANCHED AMINO ACID TRANSPORT SYSTEM PERMEASE"/>
    <property type="match status" value="1"/>
</dbReference>
<feature type="transmembrane region" description="Helical" evidence="6">
    <location>
        <begin position="39"/>
        <end position="63"/>
    </location>
</feature>
<protein>
    <submittedName>
        <fullName evidence="7">Branched-chain amino acid ABC transporter permease</fullName>
    </submittedName>
</protein>
<evidence type="ECO:0000313" key="7">
    <source>
        <dbReference type="EMBL" id="MFC5771168.1"/>
    </source>
</evidence>
<evidence type="ECO:0000256" key="6">
    <source>
        <dbReference type="SAM" id="Phobius"/>
    </source>
</evidence>
<keyword evidence="2" id="KW-1003">Cell membrane</keyword>
<feature type="transmembrane region" description="Helical" evidence="6">
    <location>
        <begin position="12"/>
        <end position="32"/>
    </location>
</feature>
<evidence type="ECO:0000256" key="4">
    <source>
        <dbReference type="ARBA" id="ARBA00022989"/>
    </source>
</evidence>
<keyword evidence="4 6" id="KW-1133">Transmembrane helix</keyword>
<dbReference type="EMBL" id="JBHSOG010000084">
    <property type="protein sequence ID" value="MFC5771168.1"/>
    <property type="molecule type" value="Genomic_DNA"/>
</dbReference>
<comment type="caution">
    <text evidence="7">The sequence shown here is derived from an EMBL/GenBank/DDBJ whole genome shotgun (WGS) entry which is preliminary data.</text>
</comment>
<dbReference type="Pfam" id="PF02653">
    <property type="entry name" value="BPD_transp_2"/>
    <property type="match status" value="1"/>
</dbReference>
<dbReference type="CDD" id="cd06581">
    <property type="entry name" value="TM_PBP1_LivM_like"/>
    <property type="match status" value="1"/>
</dbReference>
<name>A0ABW1AW37_9RHOO</name>
<evidence type="ECO:0000256" key="3">
    <source>
        <dbReference type="ARBA" id="ARBA00022692"/>
    </source>
</evidence>
<feature type="non-terminal residue" evidence="7">
    <location>
        <position position="229"/>
    </location>
</feature>
<accession>A0ABW1AW37</accession>
<sequence>MLSPFYVTLLNYIGLYALVALGLVLLTGVGGLTSFGQAAFVGLGAYTSAALTTATTLPGWIAWAGTSPWLALGVGLVLTAAVALILGSLTLKLSGHFLPLGTIAWGISLYFLFGTMESLGGHTGLTGIPPITLFGWTLDEGGEIYYLIWAFVLVAVLTTQNLLDSREGRAIRALKGGRVMAEAMGVDTARSRMIIFVIAALHACASGWLYAHMQRFVNPTPFGLHIGIE</sequence>
<evidence type="ECO:0000256" key="5">
    <source>
        <dbReference type="ARBA" id="ARBA00023136"/>
    </source>
</evidence>
<feature type="transmembrane region" description="Helical" evidence="6">
    <location>
        <begin position="69"/>
        <end position="89"/>
    </location>
</feature>
<dbReference type="Proteomes" id="UP001595974">
    <property type="component" value="Unassembled WGS sequence"/>
</dbReference>
<dbReference type="InterPro" id="IPR001851">
    <property type="entry name" value="ABC_transp_permease"/>
</dbReference>
<dbReference type="RefSeq" id="WP_385961673.1">
    <property type="nucleotide sequence ID" value="NZ_JBHSOG010000084.1"/>
</dbReference>
<comment type="subcellular location">
    <subcellularLocation>
        <location evidence="1">Cell membrane</location>
        <topology evidence="1">Multi-pass membrane protein</topology>
    </subcellularLocation>
</comment>
<organism evidence="7 8">
    <name type="scientific">Thauera sinica</name>
    <dbReference type="NCBI Taxonomy" id="2665146"/>
    <lineage>
        <taxon>Bacteria</taxon>
        <taxon>Pseudomonadati</taxon>
        <taxon>Pseudomonadota</taxon>
        <taxon>Betaproteobacteria</taxon>
        <taxon>Rhodocyclales</taxon>
        <taxon>Zoogloeaceae</taxon>
        <taxon>Thauera</taxon>
    </lineage>
</organism>
<evidence type="ECO:0000256" key="2">
    <source>
        <dbReference type="ARBA" id="ARBA00022475"/>
    </source>
</evidence>
<evidence type="ECO:0000313" key="8">
    <source>
        <dbReference type="Proteomes" id="UP001595974"/>
    </source>
</evidence>
<reference evidence="8" key="1">
    <citation type="journal article" date="2019" name="Int. J. Syst. Evol. Microbiol.">
        <title>The Global Catalogue of Microorganisms (GCM) 10K type strain sequencing project: providing services to taxonomists for standard genome sequencing and annotation.</title>
        <authorList>
            <consortium name="The Broad Institute Genomics Platform"/>
            <consortium name="The Broad Institute Genome Sequencing Center for Infectious Disease"/>
            <person name="Wu L."/>
            <person name="Ma J."/>
        </authorList>
    </citation>
    <scope>NUCLEOTIDE SEQUENCE [LARGE SCALE GENOMIC DNA]</scope>
    <source>
        <strain evidence="8">SHR3</strain>
    </source>
</reference>
<feature type="transmembrane region" description="Helical" evidence="6">
    <location>
        <begin position="144"/>
        <end position="163"/>
    </location>
</feature>
<dbReference type="PANTHER" id="PTHR30482">
    <property type="entry name" value="HIGH-AFFINITY BRANCHED-CHAIN AMINO ACID TRANSPORT SYSTEM PERMEASE"/>
    <property type="match status" value="1"/>
</dbReference>
<feature type="transmembrane region" description="Helical" evidence="6">
    <location>
        <begin position="193"/>
        <end position="211"/>
    </location>
</feature>
<keyword evidence="3 6" id="KW-0812">Transmembrane</keyword>
<evidence type="ECO:0000256" key="1">
    <source>
        <dbReference type="ARBA" id="ARBA00004651"/>
    </source>
</evidence>
<proteinExistence type="predicted"/>
<gene>
    <name evidence="7" type="ORF">ACFPTN_17450</name>
</gene>